<gene>
    <name evidence="2" type="ORF">AAIG11_16515</name>
</gene>
<protein>
    <submittedName>
        <fullName evidence="2">Uncharacterized protein</fullName>
    </submittedName>
</protein>
<name>A0ABU9W145_9CLOT</name>
<feature type="transmembrane region" description="Helical" evidence="1">
    <location>
        <begin position="57"/>
        <end position="76"/>
    </location>
</feature>
<keyword evidence="1" id="KW-1133">Transmembrane helix</keyword>
<comment type="caution">
    <text evidence="2">The sequence shown here is derived from an EMBL/GenBank/DDBJ whole genome shotgun (WGS) entry which is preliminary data.</text>
</comment>
<keyword evidence="3" id="KW-1185">Reference proteome</keyword>
<reference evidence="2 3" key="1">
    <citation type="submission" date="2024-04" db="EMBL/GenBank/DDBJ databases">
        <title>Genome sequencing and metabolic network reconstruction of aminoacids and betaine degradation by Anoxynatronum sibiricum.</title>
        <authorList>
            <person name="Detkova E.N."/>
            <person name="Boltjanskaja Y.V."/>
            <person name="Mardanov A.V."/>
            <person name="Kevbrin V."/>
        </authorList>
    </citation>
    <scope>NUCLEOTIDE SEQUENCE [LARGE SCALE GENOMIC DNA]</scope>
    <source>
        <strain evidence="2 3">Z-7981</strain>
    </source>
</reference>
<dbReference type="EMBL" id="JBCITM010000028">
    <property type="protein sequence ID" value="MEN1762094.1"/>
    <property type="molecule type" value="Genomic_DNA"/>
</dbReference>
<keyword evidence="1" id="KW-0472">Membrane</keyword>
<keyword evidence="1" id="KW-0812">Transmembrane</keyword>
<evidence type="ECO:0000256" key="1">
    <source>
        <dbReference type="SAM" id="Phobius"/>
    </source>
</evidence>
<organism evidence="2 3">
    <name type="scientific">Anoxynatronum sibiricum</name>
    <dbReference type="NCBI Taxonomy" id="210623"/>
    <lineage>
        <taxon>Bacteria</taxon>
        <taxon>Bacillati</taxon>
        <taxon>Bacillota</taxon>
        <taxon>Clostridia</taxon>
        <taxon>Eubacteriales</taxon>
        <taxon>Clostridiaceae</taxon>
        <taxon>Anoxynatronum</taxon>
    </lineage>
</organism>
<feature type="transmembrane region" description="Helical" evidence="1">
    <location>
        <begin position="24"/>
        <end position="45"/>
    </location>
</feature>
<dbReference type="RefSeq" id="WP_343187378.1">
    <property type="nucleotide sequence ID" value="NZ_JBCITM010000028.1"/>
</dbReference>
<evidence type="ECO:0000313" key="3">
    <source>
        <dbReference type="Proteomes" id="UP001407405"/>
    </source>
</evidence>
<dbReference type="Proteomes" id="UP001407405">
    <property type="component" value="Unassembled WGS sequence"/>
</dbReference>
<proteinExistence type="predicted"/>
<evidence type="ECO:0000313" key="2">
    <source>
        <dbReference type="EMBL" id="MEN1762094.1"/>
    </source>
</evidence>
<sequence length="82" mass="9286">MGSKKKQTKAQDSQKKQQWNDTELKLASGALTLAVAFGLSQLTGITHEHFYGSFQRFISGFFILMAIYLVVYLILYKKYSAS</sequence>
<accession>A0ABU9W145</accession>